<dbReference type="Pfam" id="PF13510">
    <property type="entry name" value="Fer2_4"/>
    <property type="match status" value="1"/>
</dbReference>
<keyword evidence="17" id="KW-0560">Oxidoreductase</keyword>
<dbReference type="GO" id="GO:0042773">
    <property type="term" value="P:ATP synthesis coupled electron transport"/>
    <property type="evidence" value="ECO:0007669"/>
    <property type="project" value="InterPro"/>
</dbReference>
<dbReference type="GO" id="GO:0008137">
    <property type="term" value="F:NADH dehydrogenase (ubiquinone) activity"/>
    <property type="evidence" value="ECO:0007669"/>
    <property type="project" value="UniProtKB-UniRule"/>
</dbReference>
<evidence type="ECO:0000256" key="4">
    <source>
        <dbReference type="ARBA" id="ARBA00022485"/>
    </source>
</evidence>
<dbReference type="GO" id="GO:0048038">
    <property type="term" value="F:quinone binding"/>
    <property type="evidence" value="ECO:0007669"/>
    <property type="project" value="UniProtKB-UniRule"/>
</dbReference>
<evidence type="ECO:0000313" key="18">
    <source>
        <dbReference type="Proteomes" id="UP000274458"/>
    </source>
</evidence>
<dbReference type="CDD" id="cd02771">
    <property type="entry name" value="MopB_NDH-1_NuoG2-N7"/>
    <property type="match status" value="1"/>
</dbReference>
<dbReference type="Proteomes" id="UP000274458">
    <property type="component" value="Chromosome"/>
</dbReference>
<dbReference type="GO" id="GO:0003954">
    <property type="term" value="F:NADH dehydrogenase activity"/>
    <property type="evidence" value="ECO:0007669"/>
    <property type="project" value="TreeGrafter"/>
</dbReference>
<evidence type="ECO:0000256" key="13">
    <source>
        <dbReference type="ARBA" id="ARBA00047712"/>
    </source>
</evidence>
<dbReference type="AlphaFoldDB" id="A0A3Q9CKV4"/>
<protein>
    <recommendedName>
        <fullName evidence="14">NADH-quinone oxidoreductase</fullName>
        <ecNumber evidence="14">7.1.1.-</ecNumber>
    </recommendedName>
</protein>
<dbReference type="InterPro" id="IPR001041">
    <property type="entry name" value="2Fe-2S_ferredoxin-type"/>
</dbReference>
<reference evidence="17 18" key="1">
    <citation type="journal article" date="2018" name="Genome Biol. Evol.">
        <title>Partnering With a Pest: Genomes of Hemlock Woolly Adelgid Symbionts Reveal Atypical Nutritional Provisioning Patterns in Dual-Obligate Bacteria.</title>
        <authorList>
            <person name="Weglarz K.M."/>
            <person name="Havill N.P."/>
            <person name="Burke G.R."/>
            <person name="von Dohlen C.D."/>
        </authorList>
    </citation>
    <scope>NUCLEOTIDE SEQUENCE [LARGE SCALE GENOMIC DNA]</scope>
    <source>
        <strain evidence="17">ENA</strain>
    </source>
</reference>
<keyword evidence="6 14" id="KW-0874">Quinone</keyword>
<evidence type="ECO:0000259" key="16">
    <source>
        <dbReference type="PROSITE" id="PS51839"/>
    </source>
</evidence>
<keyword evidence="10 14" id="KW-0411">Iron-sulfur</keyword>
<dbReference type="PANTHER" id="PTHR43105:SF10">
    <property type="entry name" value="NADH-QUINONE OXIDOREDUCTASE SUBUNIT G"/>
    <property type="match status" value="1"/>
</dbReference>
<dbReference type="PROSITE" id="PS51839">
    <property type="entry name" value="4FE4S_HC3"/>
    <property type="match status" value="1"/>
</dbReference>
<dbReference type="InterPro" id="IPR010228">
    <property type="entry name" value="NADH_UbQ_OxRdtase_Gsu"/>
</dbReference>
<organism evidence="17 18">
    <name type="scientific">Candidatus Annandia adelgestsuga</name>
    <dbReference type="NCBI Taxonomy" id="1302411"/>
    <lineage>
        <taxon>Bacteria</taxon>
        <taxon>Pseudomonadati</taxon>
        <taxon>Pseudomonadota</taxon>
        <taxon>Gammaproteobacteria</taxon>
        <taxon>Enterobacterales</taxon>
        <taxon>Enterobacteriaceae</taxon>
        <taxon>Candidatus Annandia</taxon>
    </lineage>
</organism>
<dbReference type="InterPro" id="IPR006656">
    <property type="entry name" value="Mopterin_OxRdtase"/>
</dbReference>
<comment type="subunit">
    <text evidence="12">Composed of 13 different subunits. Subunits NuoCD, E, F, and G constitute the peripheral sector of the complex.</text>
</comment>
<evidence type="ECO:0000256" key="3">
    <source>
        <dbReference type="ARBA" id="ARBA00005404"/>
    </source>
</evidence>
<evidence type="ECO:0000256" key="9">
    <source>
        <dbReference type="ARBA" id="ARBA00023004"/>
    </source>
</evidence>
<dbReference type="Pfam" id="PF04879">
    <property type="entry name" value="Molybdop_Fe4S4"/>
    <property type="match status" value="1"/>
</dbReference>
<evidence type="ECO:0000256" key="14">
    <source>
        <dbReference type="RuleBase" id="RU003525"/>
    </source>
</evidence>
<keyword evidence="7 14" id="KW-0479">Metal-binding</keyword>
<dbReference type="SUPFAM" id="SSF54292">
    <property type="entry name" value="2Fe-2S ferredoxin-like"/>
    <property type="match status" value="1"/>
</dbReference>
<evidence type="ECO:0000256" key="7">
    <source>
        <dbReference type="ARBA" id="ARBA00022723"/>
    </source>
</evidence>
<dbReference type="InterPro" id="IPR036010">
    <property type="entry name" value="2Fe-2S_ferredoxin-like_sf"/>
</dbReference>
<dbReference type="SMART" id="SM00926">
    <property type="entry name" value="Molybdop_Fe4S4"/>
    <property type="match status" value="1"/>
</dbReference>
<dbReference type="KEGG" id="aade:C3B56_00228"/>
<comment type="function">
    <text evidence="14">NDH-1 shuttles electrons from NADH, via FMN and iron-sulfur (Fe-S) centers, to quinones in the respiratory chain. Couples the redox reaction to proton translocation (for every two electrons transferred, four hydrogen ions are translocated across the cytoplasmic membrane), and thus conserves the redox energy in a proton gradient.</text>
</comment>
<dbReference type="PROSITE" id="PS00643">
    <property type="entry name" value="COMPLEX1_75K_3"/>
    <property type="match status" value="1"/>
</dbReference>
<dbReference type="Pfam" id="PF10588">
    <property type="entry name" value="NADH-G_4Fe-4S_3"/>
    <property type="match status" value="1"/>
</dbReference>
<evidence type="ECO:0000256" key="1">
    <source>
        <dbReference type="ARBA" id="ARBA00001966"/>
    </source>
</evidence>
<dbReference type="Pfam" id="PF22117">
    <property type="entry name" value="Fer4_Nqo3"/>
    <property type="match status" value="1"/>
</dbReference>
<dbReference type="GO" id="GO:0051539">
    <property type="term" value="F:4 iron, 4 sulfur cluster binding"/>
    <property type="evidence" value="ECO:0007669"/>
    <property type="project" value="UniProtKB-KW"/>
</dbReference>
<dbReference type="PROSITE" id="PS00641">
    <property type="entry name" value="COMPLEX1_75K_1"/>
    <property type="match status" value="1"/>
</dbReference>
<gene>
    <name evidence="17" type="primary">nuoG</name>
    <name evidence="17" type="ORF">C3B56_00228</name>
</gene>
<dbReference type="SMART" id="SM00929">
    <property type="entry name" value="NADH-G_4Fe-4S_3"/>
    <property type="match status" value="1"/>
</dbReference>
<dbReference type="PROSITE" id="PS00642">
    <property type="entry name" value="COMPLEX1_75K_2"/>
    <property type="match status" value="1"/>
</dbReference>
<dbReference type="SUPFAM" id="SSF54862">
    <property type="entry name" value="4Fe-4S ferredoxins"/>
    <property type="match status" value="1"/>
</dbReference>
<comment type="cofactor">
    <cofactor evidence="1 14">
        <name>[4Fe-4S] cluster</name>
        <dbReference type="ChEBI" id="CHEBI:49883"/>
    </cofactor>
</comment>
<dbReference type="InterPro" id="IPR019574">
    <property type="entry name" value="NADH_UbQ_OxRdtase_Gsu_4Fe4S-bd"/>
</dbReference>
<dbReference type="CDD" id="cd00207">
    <property type="entry name" value="fer2"/>
    <property type="match status" value="1"/>
</dbReference>
<dbReference type="GO" id="GO:0046872">
    <property type="term" value="F:metal ion binding"/>
    <property type="evidence" value="ECO:0007669"/>
    <property type="project" value="UniProtKB-UniRule"/>
</dbReference>
<dbReference type="EC" id="7.1.1.-" evidence="14"/>
<keyword evidence="5 14" id="KW-0001">2Fe-2S</keyword>
<dbReference type="SUPFAM" id="SSF53706">
    <property type="entry name" value="Formate dehydrogenase/DMSO reductase, domains 1-3"/>
    <property type="match status" value="1"/>
</dbReference>
<dbReference type="InterPro" id="IPR000283">
    <property type="entry name" value="NADH_UbQ_OxRdtase_75kDa_su_CS"/>
</dbReference>
<sequence length="910" mass="105880">MSTIFINNKKYKVNKKHNLLQVCLELGFDIPYFCWHPSLGSIGSCRQCLIKKYENFNDIKGKTIISCMTSVSDGIILDTKDINVNKYKKKIIEFMMTNHPHDCPVCEEGGNCHLQDMTVINNHYNRNYRFKKKIYKNQYLGPFIKHEMNRCITCYRCVRFYKDYSDGKDFGVYGISNNIYFGRFKSGILKSVFSGNLIEICPTGVFTDKINSKNYVRKWDMQFSPSICQQCCIGCNITLGEKFGKINKVENRYNYNINNHFICDLGRFGYQYVNLKNRPQNPIERCKNKIFILNTKQAIKKIVNIIKKSNKIIGIGSPRTSIENNFALKELVGYKNFSTGIPKKEQNNIKLILKIINKCNIHIPTLNEIEKYDAILILGEDITQTAARMALSIRQASKNNFFKIAKNNNIPYWDINSILNISKRKRCPIFITNIDYTDLKDIAFWNYNASIEDQAILGFSIANNINNNLPKVKNIKNKLQKKINLISKFLMNSKKPLIISGTHSGSSEIIKSAYNVAYALKINKKNVGMVFIFSASNTVGVSLIKGISLENAFKKIRYNNIDTLIIMENNIYRYLSKKYVNNSFKKIKNIIYIDHQKNEIYKKSNLVLPSTNFAESNGTLVNYEGRAQRFFKTFNPNLYNKNSNKLESWDWINKIRLKLNKNSINWSTFDNIVNHCINKIPQLLPMKLISPNSNFRISGKKISRSPFRLSGRSSMYNNINIHEYSITEDKDTMFNFSTEGYNNHNFHSYYNIPFMWFPKWNSLNSINKYKSSIVKDKLNKNNLGMCFFKSDESEDTNLFKVIPKLFNKKSFKILPFYLLFGSEELTQNLILFKEQMIKSIHIIFNTYDANNIDLQNGDIIKFDCENQTYSFPVFCSNTFTKRRVGLPLGIPKIPFYLLNKYISNIRKVEK</sequence>
<dbReference type="RefSeq" id="WP_126071596.1">
    <property type="nucleotide sequence ID" value="NZ_CP026513.1"/>
</dbReference>
<keyword evidence="9 14" id="KW-0408">Iron</keyword>
<dbReference type="InterPro" id="IPR054351">
    <property type="entry name" value="NADH_UbQ_OxRdtase_ferredoxin"/>
</dbReference>
<dbReference type="GO" id="GO:0016020">
    <property type="term" value="C:membrane"/>
    <property type="evidence" value="ECO:0007669"/>
    <property type="project" value="InterPro"/>
</dbReference>
<comment type="function">
    <text evidence="2">NDH-1 shuttles electrons from NADH, via FMN and iron-sulfur (Fe-S) centers, to quinones in the respiratory chain. The immediate electron acceptor for the enzyme in this species is believed to be ubiquinone. Couples the redox reaction to proton translocation (for every two electrons transferred, four hydrogen ions are translocated across the cytoplasmic membrane), and thus conserves the redox energy in a proton gradient.</text>
</comment>
<evidence type="ECO:0000256" key="2">
    <source>
        <dbReference type="ARBA" id="ARBA00002378"/>
    </source>
</evidence>
<name>A0A3Q9CKV4_9ENTR</name>
<feature type="domain" description="4Fe-4S Mo/W bis-MGD-type" evidence="15">
    <location>
        <begin position="221"/>
        <end position="277"/>
    </location>
</feature>
<evidence type="ECO:0000256" key="6">
    <source>
        <dbReference type="ARBA" id="ARBA00022719"/>
    </source>
</evidence>
<evidence type="ECO:0000256" key="5">
    <source>
        <dbReference type="ARBA" id="ARBA00022714"/>
    </source>
</evidence>
<evidence type="ECO:0000256" key="12">
    <source>
        <dbReference type="ARBA" id="ARBA00026021"/>
    </source>
</evidence>
<dbReference type="Gene3D" id="3.40.50.740">
    <property type="match status" value="1"/>
</dbReference>
<dbReference type="EMBL" id="CP026513">
    <property type="protein sequence ID" value="AZP36325.1"/>
    <property type="molecule type" value="Genomic_DNA"/>
</dbReference>
<evidence type="ECO:0000256" key="8">
    <source>
        <dbReference type="ARBA" id="ARBA00022967"/>
    </source>
</evidence>
<dbReference type="NCBIfam" id="TIGR01973">
    <property type="entry name" value="NuoG"/>
    <property type="match status" value="1"/>
</dbReference>
<dbReference type="InterPro" id="IPR050123">
    <property type="entry name" value="Prok_molybdopt-oxidoreductase"/>
</dbReference>
<evidence type="ECO:0000256" key="10">
    <source>
        <dbReference type="ARBA" id="ARBA00023014"/>
    </source>
</evidence>
<dbReference type="OrthoDB" id="9810782at2"/>
<comment type="cofactor">
    <cofactor evidence="14">
        <name>[2Fe-2S] cluster</name>
        <dbReference type="ChEBI" id="CHEBI:190135"/>
    </cofactor>
    <text evidence="14">Binds 1 [2Fe-2S] cluster per subunit.</text>
</comment>
<evidence type="ECO:0000259" key="15">
    <source>
        <dbReference type="PROSITE" id="PS51669"/>
    </source>
</evidence>
<proteinExistence type="inferred from homology"/>
<dbReference type="Gene3D" id="3.30.200.210">
    <property type="match status" value="1"/>
</dbReference>
<dbReference type="GO" id="GO:0051537">
    <property type="term" value="F:2 iron, 2 sulfur cluster binding"/>
    <property type="evidence" value="ECO:0007669"/>
    <property type="project" value="UniProtKB-UniRule"/>
</dbReference>
<evidence type="ECO:0000313" key="17">
    <source>
        <dbReference type="EMBL" id="AZP36325.1"/>
    </source>
</evidence>
<accession>A0A3Q9CKV4</accession>
<dbReference type="Pfam" id="PF00384">
    <property type="entry name" value="Molybdopterin"/>
    <property type="match status" value="1"/>
</dbReference>
<dbReference type="PANTHER" id="PTHR43105">
    <property type="entry name" value="RESPIRATORY NITRATE REDUCTASE"/>
    <property type="match status" value="1"/>
</dbReference>
<keyword evidence="4 14" id="KW-0004">4Fe-4S</keyword>
<keyword evidence="8 14" id="KW-1278">Translocase</keyword>
<comment type="similarity">
    <text evidence="3 14">Belongs to the complex I 75 kDa subunit family.</text>
</comment>
<dbReference type="Gene3D" id="3.10.20.740">
    <property type="match status" value="1"/>
</dbReference>
<keyword evidence="11 14" id="KW-0520">NAD</keyword>
<comment type="catalytic activity">
    <reaction evidence="13 14">
        <text>a quinone + NADH + 5 H(+)(in) = a quinol + NAD(+) + 4 H(+)(out)</text>
        <dbReference type="Rhea" id="RHEA:57888"/>
        <dbReference type="ChEBI" id="CHEBI:15378"/>
        <dbReference type="ChEBI" id="CHEBI:24646"/>
        <dbReference type="ChEBI" id="CHEBI:57540"/>
        <dbReference type="ChEBI" id="CHEBI:57945"/>
        <dbReference type="ChEBI" id="CHEBI:132124"/>
    </reaction>
</comment>
<evidence type="ECO:0000256" key="11">
    <source>
        <dbReference type="ARBA" id="ARBA00023027"/>
    </source>
</evidence>
<dbReference type="PROSITE" id="PS51669">
    <property type="entry name" value="4FE4S_MOW_BIS_MGD"/>
    <property type="match status" value="1"/>
</dbReference>
<dbReference type="InterPro" id="IPR006963">
    <property type="entry name" value="Mopterin_OxRdtase_4Fe-4S_dom"/>
</dbReference>
<feature type="domain" description="4Fe-4S His(Cys)3-ligated-type" evidence="16">
    <location>
        <begin position="83"/>
        <end position="122"/>
    </location>
</feature>
<keyword evidence="18" id="KW-1185">Reference proteome</keyword>